<organism evidence="2 3">
    <name type="scientific">Eiseniibacteriota bacterium</name>
    <dbReference type="NCBI Taxonomy" id="2212470"/>
    <lineage>
        <taxon>Bacteria</taxon>
        <taxon>Candidatus Eiseniibacteriota</taxon>
    </lineage>
</organism>
<dbReference type="InterPro" id="IPR003251">
    <property type="entry name" value="Rr_diiron-bd_dom"/>
</dbReference>
<evidence type="ECO:0000313" key="3">
    <source>
        <dbReference type="Proteomes" id="UP000697710"/>
    </source>
</evidence>
<name>A0A956LYF4_UNCEI</name>
<dbReference type="CDD" id="cd01045">
    <property type="entry name" value="Ferritin_like_AB"/>
    <property type="match status" value="1"/>
</dbReference>
<gene>
    <name evidence="2" type="ORF">KC729_02540</name>
</gene>
<dbReference type="Gene3D" id="1.20.1260.10">
    <property type="match status" value="1"/>
</dbReference>
<sequence>MPAKIDFANLELMDALDLAVLIEVEAFERYKMFAAQLGHREKGDAASVFAFMAENEAKHGKDLLERRRSLFGETAPKVSRDDLFDVEAPEQGAARSNMSTLRAFEIALESEQKAFDFYDQALVHVTDTEIRALFTELRDEETDHVRMVRDAIAALPPGADAEWEEDEDELPAL</sequence>
<dbReference type="InterPro" id="IPR012347">
    <property type="entry name" value="Ferritin-like"/>
</dbReference>
<evidence type="ECO:0000313" key="2">
    <source>
        <dbReference type="EMBL" id="MCA9726530.1"/>
    </source>
</evidence>
<dbReference type="PROSITE" id="PS50905">
    <property type="entry name" value="FERRITIN_LIKE"/>
    <property type="match status" value="1"/>
</dbReference>
<dbReference type="GO" id="GO:0016491">
    <property type="term" value="F:oxidoreductase activity"/>
    <property type="evidence" value="ECO:0007669"/>
    <property type="project" value="InterPro"/>
</dbReference>
<dbReference type="Proteomes" id="UP000697710">
    <property type="component" value="Unassembled WGS sequence"/>
</dbReference>
<comment type="caution">
    <text evidence="2">The sequence shown here is derived from an EMBL/GenBank/DDBJ whole genome shotgun (WGS) entry which is preliminary data.</text>
</comment>
<dbReference type="InterPro" id="IPR009040">
    <property type="entry name" value="Ferritin-like_diiron"/>
</dbReference>
<dbReference type="AlphaFoldDB" id="A0A956LYF4"/>
<accession>A0A956LYF4</accession>
<dbReference type="EMBL" id="JAGQHR010000040">
    <property type="protein sequence ID" value="MCA9726530.1"/>
    <property type="molecule type" value="Genomic_DNA"/>
</dbReference>
<dbReference type="InterPro" id="IPR009078">
    <property type="entry name" value="Ferritin-like_SF"/>
</dbReference>
<reference evidence="2" key="2">
    <citation type="journal article" date="2021" name="Microbiome">
        <title>Successional dynamics and alternative stable states in a saline activated sludge microbial community over 9 years.</title>
        <authorList>
            <person name="Wang Y."/>
            <person name="Ye J."/>
            <person name="Ju F."/>
            <person name="Liu L."/>
            <person name="Boyd J.A."/>
            <person name="Deng Y."/>
            <person name="Parks D.H."/>
            <person name="Jiang X."/>
            <person name="Yin X."/>
            <person name="Woodcroft B.J."/>
            <person name="Tyson G.W."/>
            <person name="Hugenholtz P."/>
            <person name="Polz M.F."/>
            <person name="Zhang T."/>
        </authorList>
    </citation>
    <scope>NUCLEOTIDE SEQUENCE</scope>
    <source>
        <strain evidence="2">HKST-UBA01</strain>
    </source>
</reference>
<dbReference type="Pfam" id="PF02915">
    <property type="entry name" value="Rubrerythrin"/>
    <property type="match status" value="1"/>
</dbReference>
<protein>
    <submittedName>
        <fullName evidence="2">Ferritin family protein</fullName>
    </submittedName>
</protein>
<reference evidence="2" key="1">
    <citation type="submission" date="2020-04" db="EMBL/GenBank/DDBJ databases">
        <authorList>
            <person name="Zhang T."/>
        </authorList>
    </citation>
    <scope>NUCLEOTIDE SEQUENCE</scope>
    <source>
        <strain evidence="2">HKST-UBA01</strain>
    </source>
</reference>
<proteinExistence type="predicted"/>
<dbReference type="SUPFAM" id="SSF47240">
    <property type="entry name" value="Ferritin-like"/>
    <property type="match status" value="1"/>
</dbReference>
<evidence type="ECO:0000259" key="1">
    <source>
        <dbReference type="PROSITE" id="PS50905"/>
    </source>
</evidence>
<feature type="domain" description="Ferritin-like diiron" evidence="1">
    <location>
        <begin position="6"/>
        <end position="159"/>
    </location>
</feature>
<dbReference type="GO" id="GO:0046872">
    <property type="term" value="F:metal ion binding"/>
    <property type="evidence" value="ECO:0007669"/>
    <property type="project" value="InterPro"/>
</dbReference>